<dbReference type="RefSeq" id="WP_046072033.1">
    <property type="nucleotide sequence ID" value="NZ_CP011117.2"/>
</dbReference>
<proteinExistence type="predicted"/>
<gene>
    <name evidence="1" type="ORF">VO64_5399</name>
</gene>
<sequence>MDQLVSLAENRDQMFMHSAEEIEAFAKLIEEGHSIKHVTACFGVPPLVVTWRMKLTRVSALSFMLPPLARSVADALGHQRFTWPG</sequence>
<evidence type="ECO:0000313" key="2">
    <source>
        <dbReference type="Proteomes" id="UP000033099"/>
    </source>
</evidence>
<protein>
    <recommendedName>
        <fullName evidence="3">Transposase</fullName>
    </recommendedName>
</protein>
<dbReference type="Proteomes" id="UP000033099">
    <property type="component" value="Chromosome"/>
</dbReference>
<evidence type="ECO:0008006" key="3">
    <source>
        <dbReference type="Google" id="ProtNLM"/>
    </source>
</evidence>
<reference evidence="1 2" key="1">
    <citation type="journal article" date="2015" name="Genome Announc.">
        <title>Complete Genome Sequence of Biocontrol Strain Pseudomonas fluorescens LBUM223.</title>
        <authorList>
            <person name="Roquigny R."/>
            <person name="Arseneault T."/>
            <person name="Gadkar V.J."/>
            <person name="Novinscak A."/>
            <person name="Joly D.L."/>
            <person name="Filion M."/>
        </authorList>
    </citation>
    <scope>NUCLEOTIDE SEQUENCE [LARGE SCALE GENOMIC DNA]</scope>
    <source>
        <strain evidence="1 2">LBUM223</strain>
    </source>
</reference>
<dbReference type="AlphaFoldDB" id="A0AAU8U2S4"/>
<dbReference type="KEGG" id="pfb:VO64_5399"/>
<organism evidence="1 2">
    <name type="scientific">Pseudomonas synxantha</name>
    <dbReference type="NCBI Taxonomy" id="47883"/>
    <lineage>
        <taxon>Bacteria</taxon>
        <taxon>Pseudomonadati</taxon>
        <taxon>Pseudomonadota</taxon>
        <taxon>Gammaproteobacteria</taxon>
        <taxon>Pseudomonadales</taxon>
        <taxon>Pseudomonadaceae</taxon>
        <taxon>Pseudomonas</taxon>
    </lineage>
</organism>
<evidence type="ECO:0000313" key="1">
    <source>
        <dbReference type="EMBL" id="AKA85945.1"/>
    </source>
</evidence>
<dbReference type="SUPFAM" id="SSF109709">
    <property type="entry name" value="KorB DNA-binding domain-like"/>
    <property type="match status" value="1"/>
</dbReference>
<accession>A0AAU8U2S4</accession>
<dbReference type="EMBL" id="CP011117">
    <property type="protein sequence ID" value="AKA85945.1"/>
    <property type="molecule type" value="Genomic_DNA"/>
</dbReference>
<name>A0AAU8U2S4_9PSED</name>